<sequence length="161" mass="16810">MGLLGGMLGALLTCAVVLGSLLLRPAPARGLGVLGWPAWMVTALWPVLTWESAPSEPIDPLTIGFSNLFLILGLLLGLLCAVPRRRRWPGEARWVSWGVGLLAAVALALGGVGLNGLLVRGLPLEQRGPVTFGLVNGLIWSLLPALAAAALVGKEGRNTRV</sequence>
<feature type="transmembrane region" description="Helical" evidence="1">
    <location>
        <begin position="60"/>
        <end position="82"/>
    </location>
</feature>
<comment type="caution">
    <text evidence="2">The sequence shown here is derived from an EMBL/GenBank/DDBJ whole genome shotgun (WGS) entry which is preliminary data.</text>
</comment>
<name>A0A7W8GFZ9_9DEIO</name>
<keyword evidence="1" id="KW-1133">Transmembrane helix</keyword>
<evidence type="ECO:0000256" key="1">
    <source>
        <dbReference type="SAM" id="Phobius"/>
    </source>
</evidence>
<evidence type="ECO:0000313" key="2">
    <source>
        <dbReference type="EMBL" id="MBB5234563.1"/>
    </source>
</evidence>
<gene>
    <name evidence="2" type="ORF">HNQ09_002001</name>
</gene>
<feature type="transmembrane region" description="Helical" evidence="1">
    <location>
        <begin position="30"/>
        <end position="48"/>
    </location>
</feature>
<dbReference type="Proteomes" id="UP000525389">
    <property type="component" value="Unassembled WGS sequence"/>
</dbReference>
<feature type="transmembrane region" description="Helical" evidence="1">
    <location>
        <begin position="6"/>
        <end position="23"/>
    </location>
</feature>
<dbReference type="EMBL" id="JACHFN010000006">
    <property type="protein sequence ID" value="MBB5234563.1"/>
    <property type="molecule type" value="Genomic_DNA"/>
</dbReference>
<feature type="transmembrane region" description="Helical" evidence="1">
    <location>
        <begin position="130"/>
        <end position="152"/>
    </location>
</feature>
<evidence type="ECO:0000313" key="3">
    <source>
        <dbReference type="Proteomes" id="UP000525389"/>
    </source>
</evidence>
<keyword evidence="1" id="KW-0812">Transmembrane</keyword>
<protein>
    <submittedName>
        <fullName evidence="2">Uncharacterized protein</fullName>
    </submittedName>
</protein>
<organism evidence="2 3">
    <name type="scientific">Deinococcus budaensis</name>
    <dbReference type="NCBI Taxonomy" id="1665626"/>
    <lineage>
        <taxon>Bacteria</taxon>
        <taxon>Thermotogati</taxon>
        <taxon>Deinococcota</taxon>
        <taxon>Deinococci</taxon>
        <taxon>Deinococcales</taxon>
        <taxon>Deinococcaceae</taxon>
        <taxon>Deinococcus</taxon>
    </lineage>
</organism>
<accession>A0A7W8GFZ9</accession>
<keyword evidence="3" id="KW-1185">Reference proteome</keyword>
<reference evidence="2 3" key="1">
    <citation type="submission" date="2020-08" db="EMBL/GenBank/DDBJ databases">
        <title>Genomic Encyclopedia of Type Strains, Phase IV (KMG-IV): sequencing the most valuable type-strain genomes for metagenomic binning, comparative biology and taxonomic classification.</title>
        <authorList>
            <person name="Goeker M."/>
        </authorList>
    </citation>
    <scope>NUCLEOTIDE SEQUENCE [LARGE SCALE GENOMIC DNA]</scope>
    <source>
        <strain evidence="2 3">DSM 101791</strain>
    </source>
</reference>
<dbReference type="RefSeq" id="WP_184028547.1">
    <property type="nucleotide sequence ID" value="NZ_JACHFN010000006.1"/>
</dbReference>
<proteinExistence type="predicted"/>
<dbReference type="AlphaFoldDB" id="A0A7W8GFZ9"/>
<keyword evidence="1" id="KW-0472">Membrane</keyword>
<feature type="transmembrane region" description="Helical" evidence="1">
    <location>
        <begin position="94"/>
        <end position="118"/>
    </location>
</feature>